<evidence type="ECO:0000313" key="2">
    <source>
        <dbReference type="EMBL" id="VEL07321.1"/>
    </source>
</evidence>
<dbReference type="Gene3D" id="2.60.40.150">
    <property type="entry name" value="C2 domain"/>
    <property type="match status" value="1"/>
</dbReference>
<keyword evidence="3" id="KW-1185">Reference proteome</keyword>
<dbReference type="InterPro" id="IPR000008">
    <property type="entry name" value="C2_dom"/>
</dbReference>
<reference evidence="2" key="1">
    <citation type="submission" date="2018-11" db="EMBL/GenBank/DDBJ databases">
        <authorList>
            <consortium name="Pathogen Informatics"/>
        </authorList>
    </citation>
    <scope>NUCLEOTIDE SEQUENCE</scope>
</reference>
<feature type="domain" description="C2" evidence="1">
    <location>
        <begin position="50"/>
        <end position="185"/>
    </location>
</feature>
<name>A0A448WAZ5_9PLAT</name>
<protein>
    <recommendedName>
        <fullName evidence="1">C2 domain-containing protein</fullName>
    </recommendedName>
</protein>
<dbReference type="SMART" id="SM00239">
    <property type="entry name" value="C2"/>
    <property type="match status" value="1"/>
</dbReference>
<dbReference type="SUPFAM" id="SSF49562">
    <property type="entry name" value="C2 domain (Calcium/lipid-binding domain, CaLB)"/>
    <property type="match status" value="1"/>
</dbReference>
<evidence type="ECO:0000313" key="3">
    <source>
        <dbReference type="Proteomes" id="UP000784294"/>
    </source>
</evidence>
<dbReference type="GO" id="GO:0005509">
    <property type="term" value="F:calcium ion binding"/>
    <property type="evidence" value="ECO:0007669"/>
    <property type="project" value="TreeGrafter"/>
</dbReference>
<dbReference type="GO" id="GO:0005886">
    <property type="term" value="C:plasma membrane"/>
    <property type="evidence" value="ECO:0007669"/>
    <property type="project" value="TreeGrafter"/>
</dbReference>
<gene>
    <name evidence="2" type="ORF">PXEA_LOCUS761</name>
</gene>
<dbReference type="PANTHER" id="PTHR10024">
    <property type="entry name" value="SYNAPTOTAGMIN"/>
    <property type="match status" value="1"/>
</dbReference>
<dbReference type="GO" id="GO:0005544">
    <property type="term" value="F:calcium-dependent phospholipid binding"/>
    <property type="evidence" value="ECO:0007669"/>
    <property type="project" value="TreeGrafter"/>
</dbReference>
<dbReference type="CDD" id="cd00276">
    <property type="entry name" value="C2B_Synaptotagmin"/>
    <property type="match status" value="1"/>
</dbReference>
<comment type="caution">
    <text evidence="2">The sequence shown here is derived from an EMBL/GenBank/DDBJ whole genome shotgun (WGS) entry which is preliminary data.</text>
</comment>
<dbReference type="GO" id="GO:0001786">
    <property type="term" value="F:phosphatidylserine binding"/>
    <property type="evidence" value="ECO:0007669"/>
    <property type="project" value="TreeGrafter"/>
</dbReference>
<accession>A0A448WAZ5</accession>
<proteinExistence type="predicted"/>
<evidence type="ECO:0000259" key="1">
    <source>
        <dbReference type="PROSITE" id="PS50004"/>
    </source>
</evidence>
<dbReference type="PANTHER" id="PTHR10024:SF227">
    <property type="entry name" value="SYNAPTOTAGMIN 1"/>
    <property type="match status" value="1"/>
</dbReference>
<dbReference type="OrthoDB" id="10259057at2759"/>
<dbReference type="GO" id="GO:0031045">
    <property type="term" value="C:dense core granule"/>
    <property type="evidence" value="ECO:0007669"/>
    <property type="project" value="TreeGrafter"/>
</dbReference>
<dbReference type="GO" id="GO:0030672">
    <property type="term" value="C:synaptic vesicle membrane"/>
    <property type="evidence" value="ECO:0007669"/>
    <property type="project" value="TreeGrafter"/>
</dbReference>
<dbReference type="Proteomes" id="UP000784294">
    <property type="component" value="Unassembled WGS sequence"/>
</dbReference>
<dbReference type="GO" id="GO:0030276">
    <property type="term" value="F:clathrin binding"/>
    <property type="evidence" value="ECO:0007669"/>
    <property type="project" value="TreeGrafter"/>
</dbReference>
<dbReference type="InterPro" id="IPR035892">
    <property type="entry name" value="C2_domain_sf"/>
</dbReference>
<organism evidence="2 3">
    <name type="scientific">Protopolystoma xenopodis</name>
    <dbReference type="NCBI Taxonomy" id="117903"/>
    <lineage>
        <taxon>Eukaryota</taxon>
        <taxon>Metazoa</taxon>
        <taxon>Spiralia</taxon>
        <taxon>Lophotrochozoa</taxon>
        <taxon>Platyhelminthes</taxon>
        <taxon>Monogenea</taxon>
        <taxon>Polyopisthocotylea</taxon>
        <taxon>Polystomatidea</taxon>
        <taxon>Polystomatidae</taxon>
        <taxon>Protopolystoma</taxon>
    </lineage>
</organism>
<sequence length="197" mass="22198">MNIYDYDSIGLDNAIGRLRVDLKNVDMNHFIGKTMELTGWLEKGEDMDLGTGDLCVVLKQNSADQSLHVTVLEAKRLKLDESRLGGVPDTFVSVKLQYGRRTLNVKHTVVRHSTKTPYFGDVLVFPIKSSKLPLAKVVCKLKYKSKLGIKHVLGRVVIGPEADVAGKKQWQEMLNDPRRAVAMWHTLYPSKYDATDE</sequence>
<dbReference type="AlphaFoldDB" id="A0A448WAZ5"/>
<dbReference type="EMBL" id="CAAALY010001488">
    <property type="protein sequence ID" value="VEL07321.1"/>
    <property type="molecule type" value="Genomic_DNA"/>
</dbReference>
<dbReference type="GO" id="GO:0030424">
    <property type="term" value="C:axon"/>
    <property type="evidence" value="ECO:0007669"/>
    <property type="project" value="TreeGrafter"/>
</dbReference>
<dbReference type="GO" id="GO:0048791">
    <property type="term" value="P:calcium ion-regulated exocytosis of neurotransmitter"/>
    <property type="evidence" value="ECO:0007669"/>
    <property type="project" value="TreeGrafter"/>
</dbReference>
<dbReference type="PROSITE" id="PS50004">
    <property type="entry name" value="C2"/>
    <property type="match status" value="1"/>
</dbReference>
<dbReference type="GO" id="GO:0000149">
    <property type="term" value="F:SNARE binding"/>
    <property type="evidence" value="ECO:0007669"/>
    <property type="project" value="TreeGrafter"/>
</dbReference>
<dbReference type="GO" id="GO:0048488">
    <property type="term" value="P:synaptic vesicle endocytosis"/>
    <property type="evidence" value="ECO:0007669"/>
    <property type="project" value="TreeGrafter"/>
</dbReference>
<dbReference type="Pfam" id="PF00168">
    <property type="entry name" value="C2"/>
    <property type="match status" value="2"/>
</dbReference>